<dbReference type="Pfam" id="PF23275">
    <property type="entry name" value="TPR_23"/>
    <property type="match status" value="1"/>
</dbReference>
<comment type="caution">
    <text evidence="2">The sequence shown here is derived from an EMBL/GenBank/DDBJ whole genome shotgun (WGS) entry which is preliminary data.</text>
</comment>
<dbReference type="Proteomes" id="UP000238176">
    <property type="component" value="Unassembled WGS sequence"/>
</dbReference>
<dbReference type="RefSeq" id="WP_106366585.1">
    <property type="nucleotide sequence ID" value="NZ_PVTJ01000013.1"/>
</dbReference>
<dbReference type="InterPro" id="IPR057037">
    <property type="entry name" value="TPR_rep_actino"/>
</dbReference>
<reference evidence="2 3" key="1">
    <citation type="submission" date="2018-03" db="EMBL/GenBank/DDBJ databases">
        <title>Genomic Encyclopedia of Type Strains, Phase III (KMG-III): the genomes of soil and plant-associated and newly described type strains.</title>
        <authorList>
            <person name="Whitman W."/>
        </authorList>
    </citation>
    <scope>NUCLEOTIDE SEQUENCE [LARGE SCALE GENOMIC DNA]</scope>
    <source>
        <strain evidence="2 3">CGMCC 4.7067</strain>
    </source>
</reference>
<accession>A0A2T0UB26</accession>
<feature type="domain" description="TPR repeat" evidence="1">
    <location>
        <begin position="261"/>
        <end position="466"/>
    </location>
</feature>
<organism evidence="2 3">
    <name type="scientific">Glycomyces artemisiae</name>
    <dbReference type="NCBI Taxonomy" id="1076443"/>
    <lineage>
        <taxon>Bacteria</taxon>
        <taxon>Bacillati</taxon>
        <taxon>Actinomycetota</taxon>
        <taxon>Actinomycetes</taxon>
        <taxon>Glycomycetales</taxon>
        <taxon>Glycomycetaceae</taxon>
        <taxon>Glycomyces</taxon>
    </lineage>
</organism>
<protein>
    <recommendedName>
        <fullName evidence="1">TPR repeat domain-containing protein</fullName>
    </recommendedName>
</protein>
<sequence length="830" mass="89001">MAAIPTLGSFDPPTTTADEDALEAAARTLDAHSGRILGQGTDVVAQMDHTAVEFSELVSEPIKRRGGEFLSAATAAMEGAVWGSAVTVQWAGSVREYKEAVKALLAEWEAAVGDSFGIRESEVGGGTPNLTPAEREAATEEATAYAGQLKLAEMNAAANAAYEKFKQDAADTGARLKEGPTPENLRAMAEGGVDSWALYSLFGMNAPLPLTGDWGGVLGKDLLDAIARGNVEDLPASVRGQLGALQALIERAHYLQSIGERLSAGELDYLERFFGAIDKSVFDMPELLGDTNWSDADKALILAGMGGGLLAVSDEKLGGGTARLPDSVRNFVAAYAGGKGKDALPYRMSEPSDGDELRALASMFDALDDQGMALMQGGRDFSAAITIATAEHLDSDGSGSVFTISEATARTLLDHSTANFEANTAILNGDIEHPFYKEDTAEHVLREMFGHQWEDGGATGAKLIDWIPRAATSGDKELQDLATEAAYHLITTMTNDKAAEHWNESAYQFFTDGYGNIGEFDKAPLGVANPLIAQSMGRTAITYIDYLDAPNVDRDSELTLSNDPRADDMFLDKGTRARFVELVMGDKTAGNALGEAAYAKVIAEAGDMADWKGWQDARKEALEDGGLIGLLDTAYKNVYEDATGDAADEATVDKQHATWVRSASTILKEIVTEIPQVKAIKGVGQILIREGLELGKWSPNQIESSGIWQFADNGAPAQGDREGDPEYEKFGFEVTHSVVSNLLSDSKSGVDIDDVRAIDSRLVEKGADGEYRLRDADELLKANDPPSSDQHRGNLDFREANAALQQLFDAKTGKLYESYVDAFVDQRKDQ</sequence>
<gene>
    <name evidence="2" type="ORF">B0I28_113127</name>
</gene>
<dbReference type="AlphaFoldDB" id="A0A2T0UB26"/>
<evidence type="ECO:0000313" key="2">
    <source>
        <dbReference type="EMBL" id="PRY55017.1"/>
    </source>
</evidence>
<evidence type="ECO:0000259" key="1">
    <source>
        <dbReference type="Pfam" id="PF23275"/>
    </source>
</evidence>
<keyword evidence="3" id="KW-1185">Reference proteome</keyword>
<dbReference type="OrthoDB" id="3307062at2"/>
<proteinExistence type="predicted"/>
<evidence type="ECO:0000313" key="3">
    <source>
        <dbReference type="Proteomes" id="UP000238176"/>
    </source>
</evidence>
<dbReference type="EMBL" id="PVTJ01000013">
    <property type="protein sequence ID" value="PRY55017.1"/>
    <property type="molecule type" value="Genomic_DNA"/>
</dbReference>
<name>A0A2T0UB26_9ACTN</name>